<name>A0A939DZW2_9CORY</name>
<gene>
    <name evidence="1" type="ORF">JZY06_01405</name>
</gene>
<comment type="caution">
    <text evidence="1">The sequence shown here is derived from an EMBL/GenBank/DDBJ whole genome shotgun (WGS) entry which is preliminary data.</text>
</comment>
<reference evidence="1" key="1">
    <citation type="submission" date="2021-03" db="EMBL/GenBank/DDBJ databases">
        <authorList>
            <person name="Sun Q."/>
        </authorList>
    </citation>
    <scope>NUCLEOTIDE SEQUENCE</scope>
    <source>
        <strain evidence="1">CCM 8862</strain>
    </source>
</reference>
<dbReference type="NCBIfam" id="TIGR03085">
    <property type="entry name" value="TIGR03085 family metal-binding protein"/>
    <property type="match status" value="1"/>
</dbReference>
<accession>A0A939DZW2</accession>
<keyword evidence="2" id="KW-1185">Reference proteome</keyword>
<protein>
    <submittedName>
        <fullName evidence="1">TIGR03085 family protein</fullName>
    </submittedName>
</protein>
<dbReference type="EMBL" id="JAFLEQ010000003">
    <property type="protein sequence ID" value="MBN9643293.1"/>
    <property type="molecule type" value="Genomic_DNA"/>
</dbReference>
<proteinExistence type="predicted"/>
<dbReference type="Proteomes" id="UP000664332">
    <property type="component" value="Unassembled WGS sequence"/>
</dbReference>
<organism evidence="1 2">
    <name type="scientific">Corynebacterium mendelii</name>
    <dbReference type="NCBI Taxonomy" id="2765362"/>
    <lineage>
        <taxon>Bacteria</taxon>
        <taxon>Bacillati</taxon>
        <taxon>Actinomycetota</taxon>
        <taxon>Actinomycetes</taxon>
        <taxon>Mycobacteriales</taxon>
        <taxon>Corynebacteriaceae</taxon>
        <taxon>Corynebacterium</taxon>
    </lineage>
</organism>
<dbReference type="RefSeq" id="WP_207117826.1">
    <property type="nucleotide sequence ID" value="NZ_JAFLEQ010000003.1"/>
</dbReference>
<dbReference type="InterPro" id="IPR017517">
    <property type="entry name" value="Maleyloyr_isom"/>
</dbReference>
<dbReference type="InterPro" id="IPR017519">
    <property type="entry name" value="CHP03085"/>
</dbReference>
<sequence length="208" mass="23573">MTLARKERKELGNLLLDKGPEAPTCCEGWNTRSLAVHLLLRENNPVALAGLFVAPLEKYHGDKTDQLLRRNYQDVVKEWMTGAPVWNPLRYIDKQANTAEYFVHHEDVRRAEEGWQPRSLRTQDLSELYQALKFIAPVMLKKSSKPVIVQPDGFDRIVCADRSTVAAKGNDVVRIAGPVPEILLYCYGRPTTDLIFDGDTSAIDIRKI</sequence>
<dbReference type="NCBIfam" id="TIGR03083">
    <property type="entry name" value="maleylpyruvate isomerase family mycothiol-dependent enzyme"/>
    <property type="match status" value="1"/>
</dbReference>
<evidence type="ECO:0000313" key="1">
    <source>
        <dbReference type="EMBL" id="MBN9643293.1"/>
    </source>
</evidence>
<dbReference type="AlphaFoldDB" id="A0A939DZW2"/>
<evidence type="ECO:0000313" key="2">
    <source>
        <dbReference type="Proteomes" id="UP000664332"/>
    </source>
</evidence>